<keyword evidence="2" id="KW-1185">Reference proteome</keyword>
<dbReference type="Proteomes" id="UP000788262">
    <property type="component" value="Unassembled WGS sequence"/>
</dbReference>
<gene>
    <name evidence="1" type="ORF">JS756_03055</name>
</gene>
<dbReference type="EMBL" id="JAFFZS010000002">
    <property type="protein sequence ID" value="MBN0043108.1"/>
    <property type="molecule type" value="Genomic_DNA"/>
</dbReference>
<evidence type="ECO:0000313" key="1">
    <source>
        <dbReference type="EMBL" id="MBN0043108.1"/>
    </source>
</evidence>
<sequence>MSVSHSARRLPDRDAAISSSLELTVAFAVDFSLRVLGGHRALGMFWGLGQGSKLETVQVRPDIGGETGFGSG</sequence>
<dbReference type="RefSeq" id="WP_205381348.1">
    <property type="nucleotide sequence ID" value="NZ_JAFFZS010000002.1"/>
</dbReference>
<proteinExistence type="predicted"/>
<comment type="caution">
    <text evidence="1">The sequence shown here is derived from an EMBL/GenBank/DDBJ whole genome shotgun (WGS) entry which is preliminary data.</text>
</comment>
<protein>
    <submittedName>
        <fullName evidence="1">Uncharacterized protein</fullName>
    </submittedName>
</protein>
<organism evidence="1 2">
    <name type="scientific">Streptomyces actuosus</name>
    <dbReference type="NCBI Taxonomy" id="1885"/>
    <lineage>
        <taxon>Bacteria</taxon>
        <taxon>Bacillati</taxon>
        <taxon>Actinomycetota</taxon>
        <taxon>Actinomycetes</taxon>
        <taxon>Kitasatosporales</taxon>
        <taxon>Streptomycetaceae</taxon>
        <taxon>Streptomyces</taxon>
    </lineage>
</organism>
<accession>A0ABS2VJ50</accession>
<name>A0ABS2VJ50_STRAS</name>
<reference evidence="1 2" key="1">
    <citation type="submission" date="2021-02" db="EMBL/GenBank/DDBJ databases">
        <title>Whole genome sequencing of Streptomyces actuosus VRA1.</title>
        <authorList>
            <person name="Sen G."/>
            <person name="Sen A."/>
        </authorList>
    </citation>
    <scope>NUCLEOTIDE SEQUENCE [LARGE SCALE GENOMIC DNA]</scope>
    <source>
        <strain evidence="1 2">VRA1</strain>
    </source>
</reference>
<evidence type="ECO:0000313" key="2">
    <source>
        <dbReference type="Proteomes" id="UP000788262"/>
    </source>
</evidence>